<name>A0ABP9JZL8_9NOCA</name>
<proteinExistence type="predicted"/>
<dbReference type="Pfam" id="PF08044">
    <property type="entry name" value="DUF1707"/>
    <property type="match status" value="1"/>
</dbReference>
<evidence type="ECO:0000313" key="5">
    <source>
        <dbReference type="Proteomes" id="UP001500603"/>
    </source>
</evidence>
<dbReference type="InterPro" id="IPR012551">
    <property type="entry name" value="DUF1707_SHOCT-like"/>
</dbReference>
<dbReference type="RefSeq" id="WP_345493898.1">
    <property type="nucleotide sequence ID" value="NZ_BAABJM010000001.1"/>
</dbReference>
<evidence type="ECO:0000256" key="2">
    <source>
        <dbReference type="SAM" id="Phobius"/>
    </source>
</evidence>
<reference evidence="5" key="1">
    <citation type="journal article" date="2019" name="Int. J. Syst. Evol. Microbiol.">
        <title>The Global Catalogue of Microorganisms (GCM) 10K type strain sequencing project: providing services to taxonomists for standard genome sequencing and annotation.</title>
        <authorList>
            <consortium name="The Broad Institute Genomics Platform"/>
            <consortium name="The Broad Institute Genome Sequencing Center for Infectious Disease"/>
            <person name="Wu L."/>
            <person name="Ma J."/>
        </authorList>
    </citation>
    <scope>NUCLEOTIDE SEQUENCE [LARGE SCALE GENOMIC DNA]</scope>
    <source>
        <strain evidence="5">JCM 18298</strain>
    </source>
</reference>
<organism evidence="4 5">
    <name type="scientific">Nocardia callitridis</name>
    <dbReference type="NCBI Taxonomy" id="648753"/>
    <lineage>
        <taxon>Bacteria</taxon>
        <taxon>Bacillati</taxon>
        <taxon>Actinomycetota</taxon>
        <taxon>Actinomycetes</taxon>
        <taxon>Mycobacteriales</taxon>
        <taxon>Nocardiaceae</taxon>
        <taxon>Nocardia</taxon>
    </lineage>
</organism>
<dbReference type="Proteomes" id="UP001500603">
    <property type="component" value="Unassembled WGS sequence"/>
</dbReference>
<gene>
    <name evidence="4" type="ORF">GCM10023318_10760</name>
</gene>
<evidence type="ECO:0000259" key="3">
    <source>
        <dbReference type="Pfam" id="PF08044"/>
    </source>
</evidence>
<feature type="transmembrane region" description="Helical" evidence="2">
    <location>
        <begin position="96"/>
        <end position="116"/>
    </location>
</feature>
<keyword evidence="2" id="KW-0472">Membrane</keyword>
<comment type="caution">
    <text evidence="4">The sequence shown here is derived from an EMBL/GenBank/DDBJ whole genome shotgun (WGS) entry which is preliminary data.</text>
</comment>
<feature type="domain" description="DUF1707" evidence="3">
    <location>
        <begin position="19"/>
        <end position="71"/>
    </location>
</feature>
<sequence length="272" mass="28930">MDQSSRPHDARRARETDSVRARDVDRVEACGLLDAALEDGQLTAAEHSERTASAMKAEFVEALRALIGDLQLPGESAEAATSSEPTRWPRWVRRTIGVVVVVLAASVLGVVVRQVGAHPDAPISALVQAQVPNLTEGRGIGEFVQRYREKFGDTEAVDVTFFPEYAVVTQGDPAQRYRYDGEFTTSGSAGTTDKRPIDLADLDLDTLSRVLAGAPSSMGLAGGSISHLVLASPPQVLGTQPIITLFAEGAGGKTGMMMVAFDGSLIRLDQPS</sequence>
<evidence type="ECO:0000313" key="4">
    <source>
        <dbReference type="EMBL" id="GAA5045903.1"/>
    </source>
</evidence>
<evidence type="ECO:0000256" key="1">
    <source>
        <dbReference type="SAM" id="MobiDB-lite"/>
    </source>
</evidence>
<accession>A0ABP9JZL8</accession>
<protein>
    <recommendedName>
        <fullName evidence="3">DUF1707 domain-containing protein</fullName>
    </recommendedName>
</protein>
<keyword evidence="2" id="KW-0812">Transmembrane</keyword>
<feature type="region of interest" description="Disordered" evidence="1">
    <location>
        <begin position="1"/>
        <end position="20"/>
    </location>
</feature>
<keyword evidence="2" id="KW-1133">Transmembrane helix</keyword>
<keyword evidence="5" id="KW-1185">Reference proteome</keyword>
<dbReference type="EMBL" id="BAABJM010000001">
    <property type="protein sequence ID" value="GAA5045903.1"/>
    <property type="molecule type" value="Genomic_DNA"/>
</dbReference>